<evidence type="ECO:0008006" key="4">
    <source>
        <dbReference type="Google" id="ProtNLM"/>
    </source>
</evidence>
<organism evidence="2 3">
    <name type="scientific">Pleurodeles waltl</name>
    <name type="common">Iberian ribbed newt</name>
    <dbReference type="NCBI Taxonomy" id="8319"/>
    <lineage>
        <taxon>Eukaryota</taxon>
        <taxon>Metazoa</taxon>
        <taxon>Chordata</taxon>
        <taxon>Craniata</taxon>
        <taxon>Vertebrata</taxon>
        <taxon>Euteleostomi</taxon>
        <taxon>Amphibia</taxon>
        <taxon>Batrachia</taxon>
        <taxon>Caudata</taxon>
        <taxon>Salamandroidea</taxon>
        <taxon>Salamandridae</taxon>
        <taxon>Pleurodelinae</taxon>
        <taxon>Pleurodeles</taxon>
    </lineage>
</organism>
<dbReference type="AlphaFoldDB" id="A0AAV7PNT4"/>
<feature type="region of interest" description="Disordered" evidence="1">
    <location>
        <begin position="36"/>
        <end position="71"/>
    </location>
</feature>
<feature type="compositionally biased region" description="Basic and acidic residues" evidence="1">
    <location>
        <begin position="36"/>
        <end position="47"/>
    </location>
</feature>
<keyword evidence="3" id="KW-1185">Reference proteome</keyword>
<comment type="caution">
    <text evidence="2">The sequence shown here is derived from an EMBL/GenBank/DDBJ whole genome shotgun (WGS) entry which is preliminary data.</text>
</comment>
<gene>
    <name evidence="2" type="ORF">NDU88_008317</name>
</gene>
<dbReference type="EMBL" id="JANPWB010000011">
    <property type="protein sequence ID" value="KAJ1129957.1"/>
    <property type="molecule type" value="Genomic_DNA"/>
</dbReference>
<evidence type="ECO:0000313" key="2">
    <source>
        <dbReference type="EMBL" id="KAJ1129957.1"/>
    </source>
</evidence>
<sequence>MGLKGLARSVRQSRSTSIVVRAFIYFLVYFPWQPNDRERQQTGDKGWRPNPLGSAAERAASHGERQRSSKAQWGAVFSGRLQRVCGNVLAPPHYTPPLLGAHFLPPGAYHTQTT</sequence>
<reference evidence="2" key="1">
    <citation type="journal article" date="2022" name="bioRxiv">
        <title>Sequencing and chromosome-scale assembly of the giantPleurodeles waltlgenome.</title>
        <authorList>
            <person name="Brown T."/>
            <person name="Elewa A."/>
            <person name="Iarovenko S."/>
            <person name="Subramanian E."/>
            <person name="Araus A.J."/>
            <person name="Petzold A."/>
            <person name="Susuki M."/>
            <person name="Suzuki K.-i.T."/>
            <person name="Hayashi T."/>
            <person name="Toyoda A."/>
            <person name="Oliveira C."/>
            <person name="Osipova E."/>
            <person name="Leigh N.D."/>
            <person name="Simon A."/>
            <person name="Yun M.H."/>
        </authorList>
    </citation>
    <scope>NUCLEOTIDE SEQUENCE</scope>
    <source>
        <strain evidence="2">20211129_DDA</strain>
        <tissue evidence="2">Liver</tissue>
    </source>
</reference>
<evidence type="ECO:0000256" key="1">
    <source>
        <dbReference type="SAM" id="MobiDB-lite"/>
    </source>
</evidence>
<dbReference type="Proteomes" id="UP001066276">
    <property type="component" value="Chromosome 7"/>
</dbReference>
<protein>
    <recommendedName>
        <fullName evidence="4">Secreted protein</fullName>
    </recommendedName>
</protein>
<proteinExistence type="predicted"/>
<accession>A0AAV7PNT4</accession>
<name>A0AAV7PNT4_PLEWA</name>
<evidence type="ECO:0000313" key="3">
    <source>
        <dbReference type="Proteomes" id="UP001066276"/>
    </source>
</evidence>